<evidence type="ECO:0000313" key="2">
    <source>
        <dbReference type="Proteomes" id="UP000315295"/>
    </source>
</evidence>
<name>A0A540KZQ2_MALBA</name>
<reference evidence="1 2" key="1">
    <citation type="journal article" date="2019" name="G3 (Bethesda)">
        <title>Sequencing of a Wild Apple (Malus baccata) Genome Unravels the Differences Between Cultivated and Wild Apple Species Regarding Disease Resistance and Cold Tolerance.</title>
        <authorList>
            <person name="Chen X."/>
        </authorList>
    </citation>
    <scope>NUCLEOTIDE SEQUENCE [LARGE SCALE GENOMIC DNA]</scope>
    <source>
        <strain evidence="2">cv. Shandingzi</strain>
        <tissue evidence="1">Leaves</tissue>
    </source>
</reference>
<evidence type="ECO:0000313" key="1">
    <source>
        <dbReference type="EMBL" id="TQD79482.1"/>
    </source>
</evidence>
<organism evidence="1 2">
    <name type="scientific">Malus baccata</name>
    <name type="common">Siberian crab apple</name>
    <name type="synonym">Pyrus baccata</name>
    <dbReference type="NCBI Taxonomy" id="106549"/>
    <lineage>
        <taxon>Eukaryota</taxon>
        <taxon>Viridiplantae</taxon>
        <taxon>Streptophyta</taxon>
        <taxon>Embryophyta</taxon>
        <taxon>Tracheophyta</taxon>
        <taxon>Spermatophyta</taxon>
        <taxon>Magnoliopsida</taxon>
        <taxon>eudicotyledons</taxon>
        <taxon>Gunneridae</taxon>
        <taxon>Pentapetalae</taxon>
        <taxon>rosids</taxon>
        <taxon>fabids</taxon>
        <taxon>Rosales</taxon>
        <taxon>Rosaceae</taxon>
        <taxon>Amygdaloideae</taxon>
        <taxon>Maleae</taxon>
        <taxon>Malus</taxon>
    </lineage>
</organism>
<gene>
    <name evidence="1" type="ORF">C1H46_034946</name>
</gene>
<dbReference type="EMBL" id="VIEB01000855">
    <property type="protein sequence ID" value="TQD79482.1"/>
    <property type="molecule type" value="Genomic_DNA"/>
</dbReference>
<dbReference type="Proteomes" id="UP000315295">
    <property type="component" value="Unassembled WGS sequence"/>
</dbReference>
<proteinExistence type="predicted"/>
<accession>A0A540KZQ2</accession>
<dbReference type="AlphaFoldDB" id="A0A540KZQ2"/>
<comment type="caution">
    <text evidence="1">The sequence shown here is derived from an EMBL/GenBank/DDBJ whole genome shotgun (WGS) entry which is preliminary data.</text>
</comment>
<sequence>MDMDIDETAKGTTFLQNAAFYHSQSSSPSVIIKPVRPFDGGRKTRKACRSNICGCAWKRQVYLLRTCDALHSPFGSRLSGYYQKW</sequence>
<protein>
    <submittedName>
        <fullName evidence="1">Uncharacterized protein</fullName>
    </submittedName>
</protein>
<keyword evidence="2" id="KW-1185">Reference proteome</keyword>